<accession>A0A0S7BTC2</accession>
<proteinExistence type="predicted"/>
<dbReference type="AlphaFoldDB" id="A0A0S7BTC2"/>
<dbReference type="OrthoDB" id="1119698at2"/>
<dbReference type="InterPro" id="IPR026350">
    <property type="entry name" value="GxxExxY"/>
</dbReference>
<dbReference type="NCBIfam" id="TIGR04256">
    <property type="entry name" value="GxxExxY"/>
    <property type="match status" value="1"/>
</dbReference>
<name>A0A0S7BTC2_9BACT</name>
<gene>
    <name evidence="1" type="ORF">TBC1_112262</name>
</gene>
<evidence type="ECO:0000313" key="1">
    <source>
        <dbReference type="EMBL" id="GAP44101.1"/>
    </source>
</evidence>
<dbReference type="EMBL" id="DF968182">
    <property type="protein sequence ID" value="GAP44101.1"/>
    <property type="molecule type" value="Genomic_DNA"/>
</dbReference>
<protein>
    <submittedName>
        <fullName evidence="1">GxxExxY protein</fullName>
    </submittedName>
</protein>
<dbReference type="Pfam" id="PF13366">
    <property type="entry name" value="PDDEXK_3"/>
    <property type="match status" value="1"/>
</dbReference>
<dbReference type="STRING" id="1678841.TBC1_112262"/>
<dbReference type="Proteomes" id="UP000053091">
    <property type="component" value="Unassembled WGS sequence"/>
</dbReference>
<keyword evidence="2" id="KW-1185">Reference proteome</keyword>
<dbReference type="PATRIC" id="fig|1678841.3.peg.2533"/>
<reference evidence="1" key="1">
    <citation type="journal article" date="2015" name="Genome Announc.">
        <title>Draft Genome Sequence of Bacteroidales Strain TBC1, a Novel Isolate from a Methanogenic Wastewater Treatment System.</title>
        <authorList>
            <person name="Tourlousse D.M."/>
            <person name="Matsuura N."/>
            <person name="Sun L."/>
            <person name="Toyonaga M."/>
            <person name="Kuroda K."/>
            <person name="Ohashi A."/>
            <person name="Cruz R."/>
            <person name="Yamaguchi T."/>
            <person name="Sekiguchi Y."/>
        </authorList>
    </citation>
    <scope>NUCLEOTIDE SEQUENCE [LARGE SCALE GENOMIC DNA]</scope>
    <source>
        <strain evidence="1">TBC1</strain>
    </source>
</reference>
<dbReference type="RefSeq" id="WP_062042321.1">
    <property type="nucleotide sequence ID" value="NZ_DF968182.1"/>
</dbReference>
<sequence length="137" mass="15573">MTQKYLNELTHTVIGAAIEVHKEIGPGLLESVYEKCLAHMLKEKGLHLVTQQRVPLIFRGLHLDCDLRFDLMVEDSIIVEIKAVDGLLPIHEAQLLTYLKLLEKPKGILINFNCMNIFKEGQKTMVTELYASLPKGY</sequence>
<organism evidence="1">
    <name type="scientific">Lentimicrobium saccharophilum</name>
    <dbReference type="NCBI Taxonomy" id="1678841"/>
    <lineage>
        <taxon>Bacteria</taxon>
        <taxon>Pseudomonadati</taxon>
        <taxon>Bacteroidota</taxon>
        <taxon>Bacteroidia</taxon>
        <taxon>Bacteroidales</taxon>
        <taxon>Lentimicrobiaceae</taxon>
        <taxon>Lentimicrobium</taxon>
    </lineage>
</organism>
<evidence type="ECO:0000313" key="2">
    <source>
        <dbReference type="Proteomes" id="UP000053091"/>
    </source>
</evidence>